<dbReference type="Gene3D" id="3.90.550.10">
    <property type="entry name" value="Spore Coat Polysaccharide Biosynthesis Protein SpsA, Chain A"/>
    <property type="match status" value="1"/>
</dbReference>
<keyword evidence="2" id="KW-0808">Transferase</keyword>
<dbReference type="OrthoDB" id="9766459at2"/>
<dbReference type="CDD" id="cd00761">
    <property type="entry name" value="Glyco_tranf_GTA_type"/>
    <property type="match status" value="1"/>
</dbReference>
<dbReference type="Pfam" id="PF00535">
    <property type="entry name" value="Glycos_transf_2"/>
    <property type="match status" value="1"/>
</dbReference>
<feature type="non-terminal residue" evidence="2">
    <location>
        <position position="172"/>
    </location>
</feature>
<protein>
    <submittedName>
        <fullName evidence="2">Glycosyltransferase</fullName>
    </submittedName>
</protein>
<dbReference type="AlphaFoldDB" id="A0A399SL36"/>
<comment type="caution">
    <text evidence="2">The sequence shown here is derived from an EMBL/GenBank/DDBJ whole genome shotgun (WGS) entry which is preliminary data.</text>
</comment>
<dbReference type="InterPro" id="IPR001173">
    <property type="entry name" value="Glyco_trans_2-like"/>
</dbReference>
<dbReference type="Gene3D" id="3.30.565.10">
    <property type="entry name" value="Histidine kinase-like ATPase, C-terminal domain"/>
    <property type="match status" value="1"/>
</dbReference>
<dbReference type="PANTHER" id="PTHR43065:SF49">
    <property type="entry name" value="HISTIDINE KINASE"/>
    <property type="match status" value="1"/>
</dbReference>
<accession>A0A399SL36</accession>
<dbReference type="GO" id="GO:0016740">
    <property type="term" value="F:transferase activity"/>
    <property type="evidence" value="ECO:0007669"/>
    <property type="project" value="UniProtKB-KW"/>
</dbReference>
<dbReference type="EMBL" id="QWGR01000286">
    <property type="protein sequence ID" value="RIJ43461.1"/>
    <property type="molecule type" value="Genomic_DNA"/>
</dbReference>
<keyword evidence="3" id="KW-1185">Reference proteome</keyword>
<evidence type="ECO:0000313" key="2">
    <source>
        <dbReference type="EMBL" id="RIJ43461.1"/>
    </source>
</evidence>
<dbReference type="InterPro" id="IPR036890">
    <property type="entry name" value="HATPase_C_sf"/>
</dbReference>
<dbReference type="InterPro" id="IPR029044">
    <property type="entry name" value="Nucleotide-diphossugar_trans"/>
</dbReference>
<proteinExistence type="predicted"/>
<dbReference type="PANTHER" id="PTHR43065">
    <property type="entry name" value="SENSOR HISTIDINE KINASE"/>
    <property type="match status" value="1"/>
</dbReference>
<feature type="non-terminal residue" evidence="2">
    <location>
        <position position="1"/>
    </location>
</feature>
<name>A0A399SL36_9BACT</name>
<sequence length="172" mass="17693">EDERARRLVTNALHAAQRGAKLTAQLLAFSRRQRLETRAVDLNALIAGMSDLLTSTLGGAIKVEHALAADLPLAVVDPAQVELALLNLAINARDAMGGDGVITLATRAVSLGEPGGLHEPEPGVANARNAALAVAKGAMIAFLDDDEEAPPGWLAALIAAQARLGADAVFGP</sequence>
<organism evidence="2 3">
    <name type="scientific">Maribellus luteus</name>
    <dbReference type="NCBI Taxonomy" id="2305463"/>
    <lineage>
        <taxon>Bacteria</taxon>
        <taxon>Pseudomonadati</taxon>
        <taxon>Bacteroidota</taxon>
        <taxon>Bacteroidia</taxon>
        <taxon>Marinilabiliales</taxon>
        <taxon>Prolixibacteraceae</taxon>
        <taxon>Maribellus</taxon>
    </lineage>
</organism>
<dbReference type="RefSeq" id="WP_119440548.1">
    <property type="nucleotide sequence ID" value="NZ_QWGR01000286.1"/>
</dbReference>
<feature type="domain" description="Glycosyltransferase 2-like" evidence="1">
    <location>
        <begin position="118"/>
        <end position="171"/>
    </location>
</feature>
<dbReference type="Proteomes" id="UP000265926">
    <property type="component" value="Unassembled WGS sequence"/>
</dbReference>
<dbReference type="SUPFAM" id="SSF55874">
    <property type="entry name" value="ATPase domain of HSP90 chaperone/DNA topoisomerase II/histidine kinase"/>
    <property type="match status" value="1"/>
</dbReference>
<reference evidence="2 3" key="1">
    <citation type="submission" date="2018-08" db="EMBL/GenBank/DDBJ databases">
        <title>Pallidiluteibacterium maritimus gen. nov., sp. nov., isolated from coastal sediment.</title>
        <authorList>
            <person name="Zhou L.Y."/>
        </authorList>
    </citation>
    <scope>NUCLEOTIDE SEQUENCE [LARGE SCALE GENOMIC DNA]</scope>
    <source>
        <strain evidence="2 3">XSD2</strain>
    </source>
</reference>
<evidence type="ECO:0000259" key="1">
    <source>
        <dbReference type="Pfam" id="PF00535"/>
    </source>
</evidence>
<evidence type="ECO:0000313" key="3">
    <source>
        <dbReference type="Proteomes" id="UP000265926"/>
    </source>
</evidence>
<gene>
    <name evidence="2" type="ORF">D1614_25105</name>
</gene>
<dbReference type="SUPFAM" id="SSF53448">
    <property type="entry name" value="Nucleotide-diphospho-sugar transferases"/>
    <property type="match status" value="1"/>
</dbReference>